<dbReference type="SUPFAM" id="SSF53955">
    <property type="entry name" value="Lysozyme-like"/>
    <property type="match status" value="1"/>
</dbReference>
<dbReference type="GO" id="GO:0006508">
    <property type="term" value="P:proteolysis"/>
    <property type="evidence" value="ECO:0007669"/>
    <property type="project" value="UniProtKB-KW"/>
</dbReference>
<dbReference type="InterPro" id="IPR023346">
    <property type="entry name" value="Lysozyme-like_dom_sf"/>
</dbReference>
<gene>
    <name evidence="22" type="ORF">HNP48_000917</name>
</gene>
<evidence type="ECO:0000256" key="6">
    <source>
        <dbReference type="ARBA" id="ARBA00022645"/>
    </source>
</evidence>
<keyword evidence="19" id="KW-1133">Transmembrane helix</keyword>
<evidence type="ECO:0000259" key="20">
    <source>
        <dbReference type="Pfam" id="PF00905"/>
    </source>
</evidence>
<keyword evidence="13 19" id="KW-0472">Membrane</keyword>
<feature type="transmembrane region" description="Helical" evidence="19">
    <location>
        <begin position="31"/>
        <end position="53"/>
    </location>
</feature>
<dbReference type="RefSeq" id="WP_184855705.1">
    <property type="nucleotide sequence ID" value="NZ_JACHLK010000002.1"/>
</dbReference>
<evidence type="ECO:0000256" key="7">
    <source>
        <dbReference type="ARBA" id="ARBA00022670"/>
    </source>
</evidence>
<keyword evidence="7" id="KW-0645">Protease</keyword>
<evidence type="ECO:0000256" key="16">
    <source>
        <dbReference type="ARBA" id="ARBA00034000"/>
    </source>
</evidence>
<dbReference type="InterPro" id="IPR036950">
    <property type="entry name" value="PBP_transglycosylase"/>
</dbReference>
<evidence type="ECO:0000313" key="22">
    <source>
        <dbReference type="EMBL" id="MBB6558253.1"/>
    </source>
</evidence>
<feature type="compositionally biased region" description="Pro residues" evidence="18">
    <location>
        <begin position="769"/>
        <end position="788"/>
    </location>
</feature>
<dbReference type="GO" id="GO:0071555">
    <property type="term" value="P:cell wall organization"/>
    <property type="evidence" value="ECO:0007669"/>
    <property type="project" value="UniProtKB-KW"/>
</dbReference>
<evidence type="ECO:0000256" key="2">
    <source>
        <dbReference type="ARBA" id="ARBA00004752"/>
    </source>
</evidence>
<evidence type="ECO:0000256" key="15">
    <source>
        <dbReference type="ARBA" id="ARBA00023316"/>
    </source>
</evidence>
<evidence type="ECO:0000256" key="5">
    <source>
        <dbReference type="ARBA" id="ARBA00022475"/>
    </source>
</evidence>
<dbReference type="GO" id="GO:0008955">
    <property type="term" value="F:peptidoglycan glycosyltransferase activity"/>
    <property type="evidence" value="ECO:0007669"/>
    <property type="project" value="UniProtKB-EC"/>
</dbReference>
<dbReference type="InterPro" id="IPR050396">
    <property type="entry name" value="Glycosyltr_51/Transpeptidase"/>
</dbReference>
<evidence type="ECO:0000256" key="14">
    <source>
        <dbReference type="ARBA" id="ARBA00023268"/>
    </source>
</evidence>
<dbReference type="UniPathway" id="UPA00219"/>
<comment type="pathway">
    <text evidence="2">Cell wall biogenesis; peptidoglycan biosynthesis.</text>
</comment>
<evidence type="ECO:0000256" key="8">
    <source>
        <dbReference type="ARBA" id="ARBA00022676"/>
    </source>
</evidence>
<evidence type="ECO:0000256" key="11">
    <source>
        <dbReference type="ARBA" id="ARBA00022960"/>
    </source>
</evidence>
<keyword evidence="10 22" id="KW-0378">Hydrolase</keyword>
<reference evidence="22 23" key="1">
    <citation type="submission" date="2020-08" db="EMBL/GenBank/DDBJ databases">
        <title>Functional genomics of gut bacteria from endangered species of beetles.</title>
        <authorList>
            <person name="Carlos-Shanley C."/>
        </authorList>
    </citation>
    <scope>NUCLEOTIDE SEQUENCE [LARGE SCALE GENOMIC DNA]</scope>
    <source>
        <strain evidence="22 23">S00198</strain>
    </source>
</reference>
<sequence>MPPLLSSLAARLAAGLRRALAYARASRRRTWLLAILALPMALVLYTLALIPFTPSISDITKAKTERPAQLISADGKVLSEYRWANREWVALNRVAPHVVNALIATEDHRFYEHWGMDWRRTASSVVHTLRGDPQGGSTITQQLARNLFPEEIGRSRTITRKLKEAITAIKIEMYYSKDEILETYLNTVPFLYNAFGIEMAARTYFDKSADKLNLLESATLIGMLKGTAYYNPVMNPERAQARRNTVLAQMVKRDKLDKAQFDTLQKRPLRLDFERQTEATGLAPHFAQQLRKTLIAWADANGYSLHADGLMVHTTIDSRLQAMANQAVAKQGRQLQGIADTAWAQRSAWNPQSDLVQDFVRDSSEYRTAVEQGATPDEALKTLLADTAFMRTLRQNKTRVQAGFMAMDPVTGKVLAWVGSRDFGQDPFDHVQQARRQPGSTFKPFVYGAAFEQGALPDDTLMDEAVEIPLGGGQVWRPTDGGPPSDAPMTLADGLALSKNTITAQLMHKVGPARVAELAQAMGVRESKLELVPSLALGTSPVTLREMVTAYSTIANAGRYVSPVLITRIEDRHGKVLQTFTPPAAEKVLPTGAAQTLRAAMRGVIDKGTGRAIRSRYGIQGDVAGKTGTTQDNTDGWFILMHPRVVAGAWVGFNDGRVTLRSDYWGQGAHSALPMVGDFVQQAFRSQVLDGKDRFIDEEDTSAMGNAMAGMRNWVMELFGRDAPGQPPAGGAYPSPLPPGTLPPVIREPDQPEAPAQRGPAPPAEQMVLPPPPLLPPMPPSVSIPPPGSVQVPGAETPP</sequence>
<evidence type="ECO:0000256" key="9">
    <source>
        <dbReference type="ARBA" id="ARBA00022679"/>
    </source>
</evidence>
<dbReference type="InterPro" id="IPR001460">
    <property type="entry name" value="PCN-bd_Tpept"/>
</dbReference>
<dbReference type="InterPro" id="IPR012338">
    <property type="entry name" value="Beta-lactam/transpept-like"/>
</dbReference>
<dbReference type="Gene3D" id="1.10.3810.10">
    <property type="entry name" value="Biosynthetic peptidoglycan transglycosylase-like"/>
    <property type="match status" value="1"/>
</dbReference>
<organism evidence="22 23">
    <name type="scientific">Acidovorax soli</name>
    <dbReference type="NCBI Taxonomy" id="592050"/>
    <lineage>
        <taxon>Bacteria</taxon>
        <taxon>Pseudomonadati</taxon>
        <taxon>Pseudomonadota</taxon>
        <taxon>Betaproteobacteria</taxon>
        <taxon>Burkholderiales</taxon>
        <taxon>Comamonadaceae</taxon>
        <taxon>Acidovorax</taxon>
    </lineage>
</organism>
<dbReference type="AlphaFoldDB" id="A0A7X0U7S7"/>
<feature type="domain" description="Penicillin-binding protein transpeptidase" evidence="20">
    <location>
        <begin position="403"/>
        <end position="635"/>
    </location>
</feature>
<comment type="similarity">
    <text evidence="3">In the C-terminal section; belongs to the transpeptidase family.</text>
</comment>
<dbReference type="GO" id="GO:0009252">
    <property type="term" value="P:peptidoglycan biosynthetic process"/>
    <property type="evidence" value="ECO:0007669"/>
    <property type="project" value="UniProtKB-UniPathway"/>
</dbReference>
<dbReference type="PANTHER" id="PTHR32282">
    <property type="entry name" value="BINDING PROTEIN TRANSPEPTIDASE, PUTATIVE-RELATED"/>
    <property type="match status" value="1"/>
</dbReference>
<dbReference type="Pfam" id="PF00905">
    <property type="entry name" value="Transpeptidase"/>
    <property type="match status" value="1"/>
</dbReference>
<comment type="catalytic activity">
    <reaction evidence="17">
        <text>[GlcNAc-(1-&gt;4)-Mur2Ac(oyl-L-Ala-gamma-D-Glu-L-Lys-D-Ala-D-Ala)](n)-di-trans,octa-cis-undecaprenyl diphosphate + beta-D-GlcNAc-(1-&gt;4)-Mur2Ac(oyl-L-Ala-gamma-D-Glu-L-Lys-D-Ala-D-Ala)-di-trans,octa-cis-undecaprenyl diphosphate = [GlcNAc-(1-&gt;4)-Mur2Ac(oyl-L-Ala-gamma-D-Glu-L-Lys-D-Ala-D-Ala)](n+1)-di-trans,octa-cis-undecaprenyl diphosphate + di-trans,octa-cis-undecaprenyl diphosphate + H(+)</text>
        <dbReference type="Rhea" id="RHEA:23708"/>
        <dbReference type="Rhea" id="RHEA-COMP:9602"/>
        <dbReference type="Rhea" id="RHEA-COMP:9603"/>
        <dbReference type="ChEBI" id="CHEBI:15378"/>
        <dbReference type="ChEBI" id="CHEBI:58405"/>
        <dbReference type="ChEBI" id="CHEBI:60033"/>
        <dbReference type="ChEBI" id="CHEBI:78435"/>
        <dbReference type="EC" id="2.4.99.28"/>
    </reaction>
</comment>
<evidence type="ECO:0000256" key="3">
    <source>
        <dbReference type="ARBA" id="ARBA00007090"/>
    </source>
</evidence>
<keyword evidence="5" id="KW-1003">Cell membrane</keyword>
<comment type="similarity">
    <text evidence="4">In the N-terminal section; belongs to the glycosyltransferase 51 family.</text>
</comment>
<keyword evidence="9 22" id="KW-0808">Transferase</keyword>
<evidence type="ECO:0000256" key="13">
    <source>
        <dbReference type="ARBA" id="ARBA00023136"/>
    </source>
</evidence>
<evidence type="ECO:0000313" key="23">
    <source>
        <dbReference type="Proteomes" id="UP000575083"/>
    </source>
</evidence>
<dbReference type="GO" id="GO:0030288">
    <property type="term" value="C:outer membrane-bounded periplasmic space"/>
    <property type="evidence" value="ECO:0007669"/>
    <property type="project" value="TreeGrafter"/>
</dbReference>
<evidence type="ECO:0000259" key="21">
    <source>
        <dbReference type="Pfam" id="PF00912"/>
    </source>
</evidence>
<evidence type="ECO:0000256" key="4">
    <source>
        <dbReference type="ARBA" id="ARBA00007739"/>
    </source>
</evidence>
<keyword evidence="11" id="KW-0133">Cell shape</keyword>
<evidence type="ECO:0000256" key="1">
    <source>
        <dbReference type="ARBA" id="ARBA00004236"/>
    </source>
</evidence>
<keyword evidence="15" id="KW-0961">Cell wall biogenesis/degradation</keyword>
<comment type="catalytic activity">
    <reaction evidence="16">
        <text>Preferential cleavage: (Ac)2-L-Lys-D-Ala-|-D-Ala. Also transpeptidation of peptidyl-alanyl moieties that are N-acyl substituents of D-alanine.</text>
        <dbReference type="EC" id="3.4.16.4"/>
    </reaction>
</comment>
<keyword evidence="6" id="KW-0121">Carboxypeptidase</keyword>
<dbReference type="GO" id="GO:0009002">
    <property type="term" value="F:serine-type D-Ala-D-Ala carboxypeptidase activity"/>
    <property type="evidence" value="ECO:0007669"/>
    <property type="project" value="UniProtKB-EC"/>
</dbReference>
<dbReference type="EC" id="3.4.-.-" evidence="22"/>
<proteinExistence type="inferred from homology"/>
<dbReference type="Proteomes" id="UP000575083">
    <property type="component" value="Unassembled WGS sequence"/>
</dbReference>
<protein>
    <submittedName>
        <fullName evidence="22">Penicillin-binding protein 1A</fullName>
        <ecNumber evidence="22">2.4.1.-</ecNumber>
        <ecNumber evidence="22">3.4.-.-</ecNumber>
    </submittedName>
</protein>
<dbReference type="GO" id="GO:0008360">
    <property type="term" value="P:regulation of cell shape"/>
    <property type="evidence" value="ECO:0007669"/>
    <property type="project" value="UniProtKB-KW"/>
</dbReference>
<comment type="subcellular location">
    <subcellularLocation>
        <location evidence="1">Cell membrane</location>
    </subcellularLocation>
</comment>
<dbReference type="Gene3D" id="3.40.710.10">
    <property type="entry name" value="DD-peptidase/beta-lactamase superfamily"/>
    <property type="match status" value="1"/>
</dbReference>
<evidence type="ECO:0000256" key="18">
    <source>
        <dbReference type="SAM" id="MobiDB-lite"/>
    </source>
</evidence>
<dbReference type="GO" id="GO:0008658">
    <property type="term" value="F:penicillin binding"/>
    <property type="evidence" value="ECO:0007669"/>
    <property type="project" value="InterPro"/>
</dbReference>
<keyword evidence="14" id="KW-0511">Multifunctional enzyme</keyword>
<dbReference type="EC" id="2.4.1.-" evidence="22"/>
<keyword evidence="23" id="KW-1185">Reference proteome</keyword>
<dbReference type="SUPFAM" id="SSF56601">
    <property type="entry name" value="beta-lactamase/transpeptidase-like"/>
    <property type="match status" value="1"/>
</dbReference>
<evidence type="ECO:0000256" key="10">
    <source>
        <dbReference type="ARBA" id="ARBA00022801"/>
    </source>
</evidence>
<dbReference type="PANTHER" id="PTHR32282:SF11">
    <property type="entry name" value="PENICILLIN-BINDING PROTEIN 1B"/>
    <property type="match status" value="1"/>
</dbReference>
<dbReference type="GO" id="GO:0005886">
    <property type="term" value="C:plasma membrane"/>
    <property type="evidence" value="ECO:0007669"/>
    <property type="project" value="UniProtKB-SubCell"/>
</dbReference>
<evidence type="ECO:0000256" key="17">
    <source>
        <dbReference type="ARBA" id="ARBA00049902"/>
    </source>
</evidence>
<accession>A0A7X0U7S7</accession>
<evidence type="ECO:0000256" key="12">
    <source>
        <dbReference type="ARBA" id="ARBA00022984"/>
    </source>
</evidence>
<keyword evidence="19" id="KW-0812">Transmembrane</keyword>
<feature type="domain" description="Glycosyl transferase family 51" evidence="21">
    <location>
        <begin position="75"/>
        <end position="250"/>
    </location>
</feature>
<keyword evidence="8 22" id="KW-0328">Glycosyltransferase</keyword>
<keyword evidence="12" id="KW-0573">Peptidoglycan synthesis</keyword>
<name>A0A7X0U7S7_9BURK</name>
<feature type="region of interest" description="Disordered" evidence="18">
    <location>
        <begin position="720"/>
        <end position="799"/>
    </location>
</feature>
<evidence type="ECO:0000256" key="19">
    <source>
        <dbReference type="SAM" id="Phobius"/>
    </source>
</evidence>
<dbReference type="Pfam" id="PF00912">
    <property type="entry name" value="Transgly"/>
    <property type="match status" value="1"/>
</dbReference>
<dbReference type="InterPro" id="IPR001264">
    <property type="entry name" value="Glyco_trans_51"/>
</dbReference>
<dbReference type="EMBL" id="JACHLK010000002">
    <property type="protein sequence ID" value="MBB6558253.1"/>
    <property type="molecule type" value="Genomic_DNA"/>
</dbReference>
<comment type="caution">
    <text evidence="22">The sequence shown here is derived from an EMBL/GenBank/DDBJ whole genome shotgun (WGS) entry which is preliminary data.</text>
</comment>